<sequence length="379" mass="42706">MSTTIPAFENLPRPRYQAQVPQLLTLSKQAGVLLSQNYLASIYNIFSDAGFEPGNIHSLSTSAEERIMSSQDGKEGIGIEIASVNEGKKVFQRHGTDLQDSIWPSNTRIARQRYLNNIASVTFMDIRRMVSVDDTIEQPGLSAAVSPDGLRFKAHRLNTNFIHGNRHRRWNSVTEYKNAENKLFLPKPADTMDMRSSINKNIKNKVTMTNPEEIKEKEDIGIETVDATEDESLSESLQGENHWTRKAAFVFSLTQIRLMLLGVDALLIVSRCLHTYRVVRQLWLGRVHRQLLAVLHSSFEASVGPEVTRSAKVWPPRSQFRKEQNRPVEGAAESSKVKTIPNNRRKHKESEEARAMNEGTVAVTRVTGDKGLGQYIGIQ</sequence>
<comment type="caution">
    <text evidence="2">The sequence shown here is derived from an EMBL/GenBank/DDBJ whole genome shotgun (WGS) entry which is preliminary data.</text>
</comment>
<organism evidence="2 3">
    <name type="scientific">Protopolystoma xenopodis</name>
    <dbReference type="NCBI Taxonomy" id="117903"/>
    <lineage>
        <taxon>Eukaryota</taxon>
        <taxon>Metazoa</taxon>
        <taxon>Spiralia</taxon>
        <taxon>Lophotrochozoa</taxon>
        <taxon>Platyhelminthes</taxon>
        <taxon>Monogenea</taxon>
        <taxon>Polyopisthocotylea</taxon>
        <taxon>Polystomatidea</taxon>
        <taxon>Polystomatidae</taxon>
        <taxon>Protopolystoma</taxon>
    </lineage>
</organism>
<dbReference type="EMBL" id="CAAALY010000324">
    <property type="protein sequence ID" value="VEL06741.1"/>
    <property type="molecule type" value="Genomic_DNA"/>
</dbReference>
<reference evidence="2" key="1">
    <citation type="submission" date="2018-11" db="EMBL/GenBank/DDBJ databases">
        <authorList>
            <consortium name="Pathogen Informatics"/>
        </authorList>
    </citation>
    <scope>NUCLEOTIDE SEQUENCE</scope>
</reference>
<protein>
    <submittedName>
        <fullName evidence="2">Uncharacterized protein</fullName>
    </submittedName>
</protein>
<feature type="region of interest" description="Disordered" evidence="1">
    <location>
        <begin position="316"/>
        <end position="353"/>
    </location>
</feature>
<name>A0A3S5CB24_9PLAT</name>
<gene>
    <name evidence="2" type="ORF">PXEA_LOCUS181</name>
</gene>
<evidence type="ECO:0000256" key="1">
    <source>
        <dbReference type="SAM" id="MobiDB-lite"/>
    </source>
</evidence>
<evidence type="ECO:0000313" key="3">
    <source>
        <dbReference type="Proteomes" id="UP000784294"/>
    </source>
</evidence>
<dbReference type="AlphaFoldDB" id="A0A3S5CB24"/>
<accession>A0A3S5CB24</accession>
<evidence type="ECO:0000313" key="2">
    <source>
        <dbReference type="EMBL" id="VEL06741.1"/>
    </source>
</evidence>
<proteinExistence type="predicted"/>
<dbReference type="Proteomes" id="UP000784294">
    <property type="component" value="Unassembled WGS sequence"/>
</dbReference>
<keyword evidence="3" id="KW-1185">Reference proteome</keyword>